<dbReference type="PANTHER" id="PTHR33325">
    <property type="entry name" value="ZINC FINGER, CCHC-TYPE-RELATED"/>
    <property type="match status" value="1"/>
</dbReference>
<feature type="domain" description="Integrase catalytic" evidence="2">
    <location>
        <begin position="150"/>
        <end position="333"/>
    </location>
</feature>
<dbReference type="Gene3D" id="3.30.420.10">
    <property type="entry name" value="Ribonuclease H-like superfamily/Ribonuclease H"/>
    <property type="match status" value="1"/>
</dbReference>
<evidence type="ECO:0000313" key="3">
    <source>
        <dbReference type="EMBL" id="CBL94139.1"/>
    </source>
</evidence>
<dbReference type="InterPro" id="IPR013103">
    <property type="entry name" value="RVT_2"/>
</dbReference>
<dbReference type="InterPro" id="IPR012337">
    <property type="entry name" value="RNaseH-like_sf"/>
</dbReference>
<sequence length="600" mass="69512">MSNLNKLNFTIFGKNYHKWVHDVKLHLTAKNLRLAIEEETDNPVGKAEKAIAMIFIRRHIHDVLQIEYLAEKDSRALWVALADRFDHQNDLFLPEARHTGNICASKTLTQINVQNAKRGMDHWSCVCRAPKKVGDEYNSRCKKFESNFVQVDEPKTTMMEVYDFQEDTTHMEDYNIQGDIYGLIHSPCGPFRYFMVLVDASTRWSHVCLLSTRNATFSKLLAQVIKLEAYHPDYLIKYIRLDNAGEFTSKTFDDYCMSVGYDLADAFIKRLQMIARSLVIHPCTTQSETEVQRILDLHCIAQSIPNVFTNLARVTRSHIPAANTPAKTDIPNVRWTSFLEAWDTNLSDPPWQTPWLNDSHPRKRKSTAQGPEEPTVNLTIAYSFYPIHDEILNYGSVLEETNPHSENRGISVYYASLDDVWRRNDMIIDDALAFAIMLSDNIELHFIDECRHKTDWLNWKQEIQVELDSLAKHKVFVRKRNEKNKIVHYKARLVAQGFSQRLMIDYDETYSPIMDVITFCYLISLKSHSRFAIVAIYVDDMNVIKTPEEVAKTATHLKSEFEMKDLDAKRDLFRPNEDDEEILEPKVPYISAIGALLYLA</sequence>
<dbReference type="Pfam" id="PF07727">
    <property type="entry name" value="RVT_2"/>
    <property type="match status" value="1"/>
</dbReference>
<evidence type="ECO:0000259" key="2">
    <source>
        <dbReference type="PROSITE" id="PS50994"/>
    </source>
</evidence>
<organism evidence="3">
    <name type="scientific">Malus domestica</name>
    <name type="common">Apple</name>
    <name type="synonym">Pyrus malus</name>
    <dbReference type="NCBI Taxonomy" id="3750"/>
    <lineage>
        <taxon>Eukaryota</taxon>
        <taxon>Viridiplantae</taxon>
        <taxon>Streptophyta</taxon>
        <taxon>Embryophyta</taxon>
        <taxon>Tracheophyta</taxon>
        <taxon>Spermatophyta</taxon>
        <taxon>Magnoliopsida</taxon>
        <taxon>eudicotyledons</taxon>
        <taxon>Gunneridae</taxon>
        <taxon>Pentapetalae</taxon>
        <taxon>rosids</taxon>
        <taxon>fabids</taxon>
        <taxon>Rosales</taxon>
        <taxon>Rosaceae</taxon>
        <taxon>Amygdaloideae</taxon>
        <taxon>Maleae</taxon>
        <taxon>Malus</taxon>
    </lineage>
</organism>
<proteinExistence type="predicted"/>
<dbReference type="EMBL" id="FN823234">
    <property type="protein sequence ID" value="CBL94139.1"/>
    <property type="molecule type" value="Genomic_DNA"/>
</dbReference>
<dbReference type="InterPro" id="IPR001584">
    <property type="entry name" value="Integrase_cat-core"/>
</dbReference>
<dbReference type="PROSITE" id="PS50994">
    <property type="entry name" value="INTEGRASE"/>
    <property type="match status" value="1"/>
</dbReference>
<evidence type="ECO:0000256" key="1">
    <source>
        <dbReference type="SAM" id="MobiDB-lite"/>
    </source>
</evidence>
<accession>E4Z8L6</accession>
<dbReference type="SUPFAM" id="SSF53098">
    <property type="entry name" value="Ribonuclease H-like"/>
    <property type="match status" value="1"/>
</dbReference>
<feature type="region of interest" description="Disordered" evidence="1">
    <location>
        <begin position="350"/>
        <end position="372"/>
    </location>
</feature>
<dbReference type="GO" id="GO:0015074">
    <property type="term" value="P:DNA integration"/>
    <property type="evidence" value="ECO:0007669"/>
    <property type="project" value="InterPro"/>
</dbReference>
<dbReference type="PANTHER" id="PTHR33325:SF11">
    <property type="entry name" value="COLD SHOCK DOMAIN-CONTAINING PROTEIN 4-LIKE"/>
    <property type="match status" value="1"/>
</dbReference>
<protein>
    <submittedName>
        <fullName evidence="3">Putative polyprotein (Retrotransposon protein)</fullName>
    </submittedName>
</protein>
<name>E4Z8L6_MALDO</name>
<dbReference type="GO" id="GO:0003676">
    <property type="term" value="F:nucleic acid binding"/>
    <property type="evidence" value="ECO:0007669"/>
    <property type="project" value="InterPro"/>
</dbReference>
<reference evidence="3" key="1">
    <citation type="submission" date="2010-04" db="EMBL/GenBank/DDBJ databases">
        <title>Genomic organization of the Mal d 1 gene cluster on apple (Malus x domestica) linkage group 16.</title>
        <authorList>
            <person name="Pagliarani G."/>
            <person name="Paris R."/>
            <person name="Arens P."/>
            <person name="Tartarini S."/>
            <person name="Peters S."/>
            <person name="van de Weg E."/>
        </authorList>
    </citation>
    <scope>NUCLEOTIDE SEQUENCE</scope>
</reference>
<dbReference type="InterPro" id="IPR036397">
    <property type="entry name" value="RNaseH_sf"/>
</dbReference>
<dbReference type="AlphaFoldDB" id="E4Z8L6"/>